<gene>
    <name evidence="6" type="ORF">WKW79_28300</name>
</gene>
<organism evidence="6 7">
    <name type="scientific">Variovorax robiniae</name>
    <dbReference type="NCBI Taxonomy" id="1836199"/>
    <lineage>
        <taxon>Bacteria</taxon>
        <taxon>Pseudomonadati</taxon>
        <taxon>Pseudomonadota</taxon>
        <taxon>Betaproteobacteria</taxon>
        <taxon>Burkholderiales</taxon>
        <taxon>Comamonadaceae</taxon>
        <taxon>Variovorax</taxon>
    </lineage>
</organism>
<dbReference type="InterPro" id="IPR002939">
    <property type="entry name" value="DnaJ_C"/>
</dbReference>
<comment type="caution">
    <text evidence="6">The sequence shown here is derived from an EMBL/GenBank/DDBJ whole genome shotgun (WGS) entry which is preliminary data.</text>
</comment>
<sequence length="403" mass="42787">MGTDNAFAELGLAPDATDSEVKAAWRRLVSQWHPDRNSSADAVARMQRINRAFEEIRNAGPRTPQAATRPTSATESAKPRKPAQESARSSAADNGHTNQRASASASAGRASSAGHASSHASGRASDNAADHGADHKADEGAQRRPIFRKVKLTLEEAAVGCIKVMQGKITETCTVCAGAGHQVLGGNCAQCGGSGALPKRSFFGWPTGYYECTACLGGGIARRPCKACAGAGKATPQAYKVGVRIPPGVRPGDLLHVDARRASKASPPADLEIRVEFAEHDFFKLEDDGTIHCEIPVDGFAWIANRAIQVPTVAGLQSLKLKRDQVSYRLKGHGFPVSRGGPRGDQQVTVQPIFPDHLTADQEILLDQLLATTSGDGGTSDKRLRAWNSGLRAWERGMSKRAS</sequence>
<dbReference type="InterPro" id="IPR036869">
    <property type="entry name" value="J_dom_sf"/>
</dbReference>
<dbReference type="Gene3D" id="1.10.287.110">
    <property type="entry name" value="DnaJ domain"/>
    <property type="match status" value="1"/>
</dbReference>
<dbReference type="SUPFAM" id="SSF46565">
    <property type="entry name" value="Chaperone J-domain"/>
    <property type="match status" value="1"/>
</dbReference>
<proteinExistence type="predicted"/>
<dbReference type="SMART" id="SM00271">
    <property type="entry name" value="DnaJ"/>
    <property type="match status" value="1"/>
</dbReference>
<keyword evidence="1" id="KW-0235">DNA replication</keyword>
<feature type="compositionally biased region" description="Polar residues" evidence="4">
    <location>
        <begin position="65"/>
        <end position="75"/>
    </location>
</feature>
<evidence type="ECO:0000313" key="7">
    <source>
        <dbReference type="Proteomes" id="UP001367030"/>
    </source>
</evidence>
<name>A0ABU8XHI1_9BURK</name>
<dbReference type="PANTHER" id="PTHR43096">
    <property type="entry name" value="DNAJ HOMOLOG 1, MITOCHONDRIAL-RELATED"/>
    <property type="match status" value="1"/>
</dbReference>
<evidence type="ECO:0000256" key="1">
    <source>
        <dbReference type="ARBA" id="ARBA00022705"/>
    </source>
</evidence>
<dbReference type="CDD" id="cd06257">
    <property type="entry name" value="DnaJ"/>
    <property type="match status" value="1"/>
</dbReference>
<reference evidence="6 7" key="1">
    <citation type="submission" date="2024-03" db="EMBL/GenBank/DDBJ databases">
        <title>Novel species of the genus Variovorax.</title>
        <authorList>
            <person name="Liu Q."/>
            <person name="Xin Y.-H."/>
        </authorList>
    </citation>
    <scope>NUCLEOTIDE SEQUENCE [LARGE SCALE GENOMIC DNA]</scope>
    <source>
        <strain evidence="6 7">KACC 18901</strain>
    </source>
</reference>
<dbReference type="InterPro" id="IPR008971">
    <property type="entry name" value="HSP40/DnaJ_pept-bd"/>
</dbReference>
<dbReference type="PANTHER" id="PTHR43096:SF52">
    <property type="entry name" value="DNAJ HOMOLOG 1, MITOCHONDRIAL-RELATED"/>
    <property type="match status" value="1"/>
</dbReference>
<keyword evidence="3" id="KW-0143">Chaperone</keyword>
<dbReference type="PROSITE" id="PS50076">
    <property type="entry name" value="DNAJ_2"/>
    <property type="match status" value="1"/>
</dbReference>
<evidence type="ECO:0000313" key="6">
    <source>
        <dbReference type="EMBL" id="MEJ8858503.1"/>
    </source>
</evidence>
<dbReference type="SUPFAM" id="SSF57938">
    <property type="entry name" value="DnaJ/Hsp40 cysteine-rich domain"/>
    <property type="match status" value="1"/>
</dbReference>
<dbReference type="RefSeq" id="WP_340338561.1">
    <property type="nucleotide sequence ID" value="NZ_JBBKZS010000017.1"/>
</dbReference>
<feature type="compositionally biased region" description="Polar residues" evidence="4">
    <location>
        <begin position="86"/>
        <end position="99"/>
    </location>
</feature>
<evidence type="ECO:0000256" key="3">
    <source>
        <dbReference type="ARBA" id="ARBA00023186"/>
    </source>
</evidence>
<dbReference type="Gene3D" id="2.60.260.20">
    <property type="entry name" value="Urease metallochaperone UreE, N-terminal domain"/>
    <property type="match status" value="2"/>
</dbReference>
<dbReference type="InterPro" id="IPR001623">
    <property type="entry name" value="DnaJ_domain"/>
</dbReference>
<dbReference type="SUPFAM" id="SSF49493">
    <property type="entry name" value="HSP40/DnaJ peptide-binding domain"/>
    <property type="match status" value="2"/>
</dbReference>
<evidence type="ECO:0000259" key="5">
    <source>
        <dbReference type="PROSITE" id="PS50076"/>
    </source>
</evidence>
<dbReference type="PRINTS" id="PR00625">
    <property type="entry name" value="JDOMAIN"/>
</dbReference>
<evidence type="ECO:0000256" key="4">
    <source>
        <dbReference type="SAM" id="MobiDB-lite"/>
    </source>
</evidence>
<dbReference type="Pfam" id="PF00226">
    <property type="entry name" value="DnaJ"/>
    <property type="match status" value="1"/>
</dbReference>
<feature type="domain" description="J" evidence="5">
    <location>
        <begin position="5"/>
        <end position="61"/>
    </location>
</feature>
<dbReference type="Gene3D" id="2.10.230.10">
    <property type="entry name" value="Heat shock protein DnaJ, cysteine-rich domain"/>
    <property type="match status" value="1"/>
</dbReference>
<protein>
    <submittedName>
        <fullName evidence="6">DnaJ C-terminal domain-containing protein</fullName>
    </submittedName>
</protein>
<keyword evidence="7" id="KW-1185">Reference proteome</keyword>
<dbReference type="EMBL" id="JBBKZS010000017">
    <property type="protein sequence ID" value="MEJ8858503.1"/>
    <property type="molecule type" value="Genomic_DNA"/>
</dbReference>
<accession>A0ABU8XHI1</accession>
<dbReference type="Proteomes" id="UP001367030">
    <property type="component" value="Unassembled WGS sequence"/>
</dbReference>
<feature type="compositionally biased region" description="Basic and acidic residues" evidence="4">
    <location>
        <begin position="128"/>
        <end position="142"/>
    </location>
</feature>
<keyword evidence="2" id="KW-0346">Stress response</keyword>
<feature type="compositionally biased region" description="Low complexity" evidence="4">
    <location>
        <begin position="100"/>
        <end position="125"/>
    </location>
</feature>
<evidence type="ECO:0000256" key="2">
    <source>
        <dbReference type="ARBA" id="ARBA00023016"/>
    </source>
</evidence>
<dbReference type="Pfam" id="PF01556">
    <property type="entry name" value="DnaJ_C"/>
    <property type="match status" value="1"/>
</dbReference>
<feature type="region of interest" description="Disordered" evidence="4">
    <location>
        <begin position="52"/>
        <end position="142"/>
    </location>
</feature>
<dbReference type="InterPro" id="IPR036410">
    <property type="entry name" value="HSP_DnaJ_Cys-rich_dom_sf"/>
</dbReference>